<dbReference type="Proteomes" id="UP000063429">
    <property type="component" value="Chromosome"/>
</dbReference>
<dbReference type="Pfam" id="PF07729">
    <property type="entry name" value="FCD"/>
    <property type="match status" value="1"/>
</dbReference>
<evidence type="ECO:0000313" key="6">
    <source>
        <dbReference type="Proteomes" id="UP000063429"/>
    </source>
</evidence>
<dbReference type="SUPFAM" id="SSF46785">
    <property type="entry name" value="Winged helix' DNA-binding domain"/>
    <property type="match status" value="1"/>
</dbReference>
<evidence type="ECO:0000259" key="4">
    <source>
        <dbReference type="PROSITE" id="PS50949"/>
    </source>
</evidence>
<protein>
    <submittedName>
        <fullName evidence="5">GntR family transcriptional regulator</fullName>
    </submittedName>
</protein>
<dbReference type="PROSITE" id="PS50949">
    <property type="entry name" value="HTH_GNTR"/>
    <property type="match status" value="1"/>
</dbReference>
<reference evidence="6" key="1">
    <citation type="journal article" date="2015" name="Genome Announc.">
        <title>Complete Genome Sequence of Herbaspirillum hiltneri N3 (DSM 17495), Isolated from Surface-Sterilized Wheat Roots.</title>
        <authorList>
            <person name="Guizelini D."/>
            <person name="Saizaki P.M."/>
            <person name="Coimbra N.A."/>
            <person name="Weiss V.A."/>
            <person name="Faoro H."/>
            <person name="Sfeir M.Z."/>
            <person name="Baura V.A."/>
            <person name="Monteiro R.A."/>
            <person name="Chubatsu L.S."/>
            <person name="Souza E.M."/>
            <person name="Cruz L.M."/>
            <person name="Pedrosa F.O."/>
            <person name="Raittz R.T."/>
            <person name="Marchaukoski J.N."/>
            <person name="Steffens M.B."/>
        </authorList>
    </citation>
    <scope>NUCLEOTIDE SEQUENCE [LARGE SCALE GENOMIC DNA]</scope>
    <source>
        <strain evidence="6">N3</strain>
    </source>
</reference>
<sequence length="238" mass="26816">MRHDTASASGQSLTEDIVEWLNEEIRSQRLRPGDKLPSEKQLGEQFGVSRSVVREALSQLKSEGIVNSQQGRGVFVNERGSRQAFRLDATALDDAEGLEHVIELLVTLEAAAARYAAVRHTPEDLKRIKQALVGMEYAIVNDRLGDEEDYAFHQAIVDSTKNPHFRMLNEYLERHVRRLIRQARTNTAANYQNLIQAVQDEHKAIVKAIADRDPAAAALAAETHLRNAAKRLNKYLRD</sequence>
<dbReference type="PANTHER" id="PTHR43537">
    <property type="entry name" value="TRANSCRIPTIONAL REGULATOR, GNTR FAMILY"/>
    <property type="match status" value="1"/>
</dbReference>
<proteinExistence type="predicted"/>
<keyword evidence="1" id="KW-0805">Transcription regulation</keyword>
<evidence type="ECO:0000256" key="1">
    <source>
        <dbReference type="ARBA" id="ARBA00023015"/>
    </source>
</evidence>
<dbReference type="EMBL" id="CP011409">
    <property type="protein sequence ID" value="AKZ61933.1"/>
    <property type="molecule type" value="Genomic_DNA"/>
</dbReference>
<dbReference type="InterPro" id="IPR000524">
    <property type="entry name" value="Tscrpt_reg_HTH_GntR"/>
</dbReference>
<dbReference type="InterPro" id="IPR011711">
    <property type="entry name" value="GntR_C"/>
</dbReference>
<feature type="domain" description="HTH gntR-type" evidence="4">
    <location>
        <begin position="11"/>
        <end position="79"/>
    </location>
</feature>
<dbReference type="InterPro" id="IPR036388">
    <property type="entry name" value="WH-like_DNA-bd_sf"/>
</dbReference>
<dbReference type="CDD" id="cd07377">
    <property type="entry name" value="WHTH_GntR"/>
    <property type="match status" value="1"/>
</dbReference>
<dbReference type="Gene3D" id="1.20.120.530">
    <property type="entry name" value="GntR ligand-binding domain-like"/>
    <property type="match status" value="1"/>
</dbReference>
<evidence type="ECO:0000256" key="3">
    <source>
        <dbReference type="ARBA" id="ARBA00023163"/>
    </source>
</evidence>
<dbReference type="PRINTS" id="PR00035">
    <property type="entry name" value="HTHGNTR"/>
</dbReference>
<dbReference type="SMART" id="SM00345">
    <property type="entry name" value="HTH_GNTR"/>
    <property type="match status" value="1"/>
</dbReference>
<evidence type="ECO:0000256" key="2">
    <source>
        <dbReference type="ARBA" id="ARBA00023125"/>
    </source>
</evidence>
<dbReference type="RefSeq" id="WP_053195430.1">
    <property type="nucleotide sequence ID" value="NZ_CP011409.1"/>
</dbReference>
<keyword evidence="2" id="KW-0238">DNA-binding</keyword>
<keyword evidence="6" id="KW-1185">Reference proteome</keyword>
<dbReference type="SMART" id="SM00895">
    <property type="entry name" value="FCD"/>
    <property type="match status" value="1"/>
</dbReference>
<accession>A0ABM5UXI8</accession>
<dbReference type="PANTHER" id="PTHR43537:SF5">
    <property type="entry name" value="UXU OPERON TRANSCRIPTIONAL REGULATOR"/>
    <property type="match status" value="1"/>
</dbReference>
<dbReference type="InterPro" id="IPR008920">
    <property type="entry name" value="TF_FadR/GntR_C"/>
</dbReference>
<evidence type="ECO:0000313" key="5">
    <source>
        <dbReference type="EMBL" id="AKZ61933.1"/>
    </source>
</evidence>
<dbReference type="InterPro" id="IPR036390">
    <property type="entry name" value="WH_DNA-bd_sf"/>
</dbReference>
<organism evidence="5 6">
    <name type="scientific">Herbaspirillum hiltneri N3</name>
    <dbReference type="NCBI Taxonomy" id="1262470"/>
    <lineage>
        <taxon>Bacteria</taxon>
        <taxon>Pseudomonadati</taxon>
        <taxon>Pseudomonadota</taxon>
        <taxon>Betaproteobacteria</taxon>
        <taxon>Burkholderiales</taxon>
        <taxon>Oxalobacteraceae</taxon>
        <taxon>Herbaspirillum</taxon>
    </lineage>
</organism>
<gene>
    <name evidence="5" type="ORF">F506_03945</name>
</gene>
<dbReference type="Pfam" id="PF00392">
    <property type="entry name" value="GntR"/>
    <property type="match status" value="1"/>
</dbReference>
<keyword evidence="3" id="KW-0804">Transcription</keyword>
<dbReference type="SUPFAM" id="SSF48008">
    <property type="entry name" value="GntR ligand-binding domain-like"/>
    <property type="match status" value="1"/>
</dbReference>
<name>A0ABM5UXI8_9BURK</name>
<dbReference type="Gene3D" id="1.10.10.10">
    <property type="entry name" value="Winged helix-like DNA-binding domain superfamily/Winged helix DNA-binding domain"/>
    <property type="match status" value="1"/>
</dbReference>